<sequence>MNGWDLAFRAYGDRLIVIGEPRAIGVGYFEVNSWVPSEGLPVELALTKAIDALCIFVLWWVADHVIFASRDRMGFWGSFQSLAPLHSFII</sequence>
<evidence type="ECO:0000313" key="2">
    <source>
        <dbReference type="Proteomes" id="UP001311915"/>
    </source>
</evidence>
<name>A0AAV9MG44_9SOLN</name>
<protein>
    <submittedName>
        <fullName evidence="1">Uncharacterized protein</fullName>
    </submittedName>
</protein>
<keyword evidence="2" id="KW-1185">Reference proteome</keyword>
<dbReference type="EMBL" id="JAWPEI010000001">
    <property type="protein sequence ID" value="KAK4736928.1"/>
    <property type="molecule type" value="Genomic_DNA"/>
</dbReference>
<dbReference type="AlphaFoldDB" id="A0AAV9MG44"/>
<gene>
    <name evidence="1" type="ORF">R3W88_000625</name>
</gene>
<reference evidence="1 2" key="1">
    <citation type="submission" date="2023-10" db="EMBL/GenBank/DDBJ databases">
        <title>Genome-Wide Identification Analysis in wild type Solanum Pinnatisectum Reveals Some Genes Defensing Phytophthora Infestans.</title>
        <authorList>
            <person name="Sun C."/>
        </authorList>
    </citation>
    <scope>NUCLEOTIDE SEQUENCE [LARGE SCALE GENOMIC DNA]</scope>
    <source>
        <strain evidence="1">LQN</strain>
        <tissue evidence="1">Leaf</tissue>
    </source>
</reference>
<dbReference type="Proteomes" id="UP001311915">
    <property type="component" value="Unassembled WGS sequence"/>
</dbReference>
<comment type="caution">
    <text evidence="1">The sequence shown here is derived from an EMBL/GenBank/DDBJ whole genome shotgun (WGS) entry which is preliminary data.</text>
</comment>
<accession>A0AAV9MG44</accession>
<proteinExistence type="predicted"/>
<evidence type="ECO:0000313" key="1">
    <source>
        <dbReference type="EMBL" id="KAK4736928.1"/>
    </source>
</evidence>
<organism evidence="1 2">
    <name type="scientific">Solanum pinnatisectum</name>
    <name type="common">tansyleaf nightshade</name>
    <dbReference type="NCBI Taxonomy" id="50273"/>
    <lineage>
        <taxon>Eukaryota</taxon>
        <taxon>Viridiplantae</taxon>
        <taxon>Streptophyta</taxon>
        <taxon>Embryophyta</taxon>
        <taxon>Tracheophyta</taxon>
        <taxon>Spermatophyta</taxon>
        <taxon>Magnoliopsida</taxon>
        <taxon>eudicotyledons</taxon>
        <taxon>Gunneridae</taxon>
        <taxon>Pentapetalae</taxon>
        <taxon>asterids</taxon>
        <taxon>lamiids</taxon>
        <taxon>Solanales</taxon>
        <taxon>Solanaceae</taxon>
        <taxon>Solanoideae</taxon>
        <taxon>Solaneae</taxon>
        <taxon>Solanum</taxon>
    </lineage>
</organism>